<evidence type="ECO:0000313" key="2">
    <source>
        <dbReference type="Proteomes" id="UP001054945"/>
    </source>
</evidence>
<dbReference type="EMBL" id="BPLR01006794">
    <property type="protein sequence ID" value="GIY12449.1"/>
    <property type="molecule type" value="Genomic_DNA"/>
</dbReference>
<evidence type="ECO:0000313" key="1">
    <source>
        <dbReference type="EMBL" id="GIY12449.1"/>
    </source>
</evidence>
<proteinExistence type="predicted"/>
<organism evidence="1 2">
    <name type="scientific">Caerostris extrusa</name>
    <name type="common">Bark spider</name>
    <name type="synonym">Caerostris bankana</name>
    <dbReference type="NCBI Taxonomy" id="172846"/>
    <lineage>
        <taxon>Eukaryota</taxon>
        <taxon>Metazoa</taxon>
        <taxon>Ecdysozoa</taxon>
        <taxon>Arthropoda</taxon>
        <taxon>Chelicerata</taxon>
        <taxon>Arachnida</taxon>
        <taxon>Araneae</taxon>
        <taxon>Araneomorphae</taxon>
        <taxon>Entelegynae</taxon>
        <taxon>Araneoidea</taxon>
        <taxon>Araneidae</taxon>
        <taxon>Caerostris</taxon>
    </lineage>
</organism>
<keyword evidence="2" id="KW-1185">Reference proteome</keyword>
<gene>
    <name evidence="1" type="ORF">CEXT_179231</name>
</gene>
<protein>
    <submittedName>
        <fullName evidence="1">Uncharacterized protein</fullName>
    </submittedName>
</protein>
<comment type="caution">
    <text evidence="1">The sequence shown here is derived from an EMBL/GenBank/DDBJ whole genome shotgun (WGS) entry which is preliminary data.</text>
</comment>
<accession>A0AAV4QUE8</accession>
<reference evidence="1 2" key="1">
    <citation type="submission" date="2021-06" db="EMBL/GenBank/DDBJ databases">
        <title>Caerostris extrusa draft genome.</title>
        <authorList>
            <person name="Kono N."/>
            <person name="Arakawa K."/>
        </authorList>
    </citation>
    <scope>NUCLEOTIDE SEQUENCE [LARGE SCALE GENOMIC DNA]</scope>
</reference>
<dbReference type="Proteomes" id="UP001054945">
    <property type="component" value="Unassembled WGS sequence"/>
</dbReference>
<dbReference type="AlphaFoldDB" id="A0AAV4QUE8"/>
<name>A0AAV4QUE8_CAEEX</name>
<sequence length="147" mass="16205">MLGKCLEGDFAALTVVADNFSDRSSSIPTVEILVSFRVLNIKPSLGSHRGRGFRDREEALSLSNNLRTNARQKLERVIRGSEESESRTGCASDWLGSTCTSPSDSTASNVGRLFFLRRRLRDEGIDRGVATCSADAFLCAEIWFRSP</sequence>